<feature type="region of interest" description="Disordered" evidence="10">
    <location>
        <begin position="1500"/>
        <end position="1525"/>
    </location>
</feature>
<evidence type="ECO:0000259" key="13">
    <source>
        <dbReference type="PROSITE" id="PS51136"/>
    </source>
</evidence>
<name>A0A3R7QI89_PENVA</name>
<evidence type="ECO:0000256" key="3">
    <source>
        <dbReference type="ARBA" id="ARBA00022771"/>
    </source>
</evidence>
<dbReference type="Pfam" id="PF00628">
    <property type="entry name" value="PHD"/>
    <property type="match status" value="2"/>
</dbReference>
<evidence type="ECO:0000259" key="11">
    <source>
        <dbReference type="PROSITE" id="PS50016"/>
    </source>
</evidence>
<feature type="compositionally biased region" description="Basic and acidic residues" evidence="10">
    <location>
        <begin position="956"/>
        <end position="978"/>
    </location>
</feature>
<feature type="domain" description="PHD-type" evidence="11">
    <location>
        <begin position="1369"/>
        <end position="1419"/>
    </location>
</feature>
<evidence type="ECO:0000259" key="12">
    <source>
        <dbReference type="PROSITE" id="PS50827"/>
    </source>
</evidence>
<evidence type="ECO:0000256" key="8">
    <source>
        <dbReference type="PROSITE-ProRule" id="PRU00475"/>
    </source>
</evidence>
<comment type="caution">
    <text evidence="14">The sequence shown here is derived from an EMBL/GenBank/DDBJ whole genome shotgun (WGS) entry which is preliminary data.</text>
</comment>
<gene>
    <name evidence="14" type="ORF">C7M84_013566</name>
</gene>
<protein>
    <submittedName>
        <fullName evidence="14">Putative tyrosine-protein kinase BAZ1B</fullName>
    </submittedName>
</protein>
<keyword evidence="6 8" id="KW-0539">Nucleus</keyword>
<dbReference type="PROSITE" id="PS51136">
    <property type="entry name" value="WAC"/>
    <property type="match status" value="1"/>
</dbReference>
<feature type="compositionally biased region" description="Basic and acidic residues" evidence="10">
    <location>
        <begin position="1515"/>
        <end position="1525"/>
    </location>
</feature>
<dbReference type="PROSITE" id="PS50016">
    <property type="entry name" value="ZF_PHD_2"/>
    <property type="match status" value="2"/>
</dbReference>
<accession>A0A3R7QI89</accession>
<evidence type="ECO:0000256" key="9">
    <source>
        <dbReference type="SAM" id="Coils"/>
    </source>
</evidence>
<reference evidence="14 15" key="1">
    <citation type="submission" date="2018-04" db="EMBL/GenBank/DDBJ databases">
        <authorList>
            <person name="Zhang X."/>
            <person name="Yuan J."/>
            <person name="Li F."/>
            <person name="Xiang J."/>
        </authorList>
    </citation>
    <scope>NUCLEOTIDE SEQUENCE [LARGE SCALE GENOMIC DNA]</scope>
    <source>
        <tissue evidence="14">Muscle</tissue>
    </source>
</reference>
<dbReference type="InterPro" id="IPR047174">
    <property type="entry name" value="BAZ1B"/>
</dbReference>
<dbReference type="Pfam" id="PF15612">
    <property type="entry name" value="WHIM1"/>
    <property type="match status" value="1"/>
</dbReference>
<dbReference type="InterPro" id="IPR001965">
    <property type="entry name" value="Znf_PHD"/>
</dbReference>
<dbReference type="PANTHER" id="PTHR46802:SF1">
    <property type="entry name" value="TYROSINE-PROTEIN KINASE BAZ1B"/>
    <property type="match status" value="1"/>
</dbReference>
<dbReference type="InterPro" id="IPR011011">
    <property type="entry name" value="Znf_FYVE_PHD"/>
</dbReference>
<keyword evidence="15" id="KW-1185">Reference proteome</keyword>
<dbReference type="GO" id="GO:0006974">
    <property type="term" value="P:DNA damage response"/>
    <property type="evidence" value="ECO:0007669"/>
    <property type="project" value="TreeGrafter"/>
</dbReference>
<dbReference type="InterPro" id="IPR013136">
    <property type="entry name" value="WSTF_Acf1_Cbp146"/>
</dbReference>
<feature type="region of interest" description="Disordered" evidence="10">
    <location>
        <begin position="450"/>
        <end position="642"/>
    </location>
</feature>
<feature type="compositionally biased region" description="Basic and acidic residues" evidence="10">
    <location>
        <begin position="1128"/>
        <end position="1140"/>
    </location>
</feature>
<feature type="coiled-coil region" evidence="9">
    <location>
        <begin position="1022"/>
        <end position="1067"/>
    </location>
</feature>
<dbReference type="GO" id="GO:0090535">
    <property type="term" value="C:WICH complex"/>
    <property type="evidence" value="ECO:0007669"/>
    <property type="project" value="InterPro"/>
</dbReference>
<evidence type="ECO:0000313" key="14">
    <source>
        <dbReference type="EMBL" id="ROT68291.1"/>
    </source>
</evidence>
<organism evidence="14 15">
    <name type="scientific">Penaeus vannamei</name>
    <name type="common">Whiteleg shrimp</name>
    <name type="synonym">Litopenaeus vannamei</name>
    <dbReference type="NCBI Taxonomy" id="6689"/>
    <lineage>
        <taxon>Eukaryota</taxon>
        <taxon>Metazoa</taxon>
        <taxon>Ecdysozoa</taxon>
        <taxon>Arthropoda</taxon>
        <taxon>Crustacea</taxon>
        <taxon>Multicrustacea</taxon>
        <taxon>Malacostraca</taxon>
        <taxon>Eumalacostraca</taxon>
        <taxon>Eucarida</taxon>
        <taxon>Decapoda</taxon>
        <taxon>Dendrobranchiata</taxon>
        <taxon>Penaeoidea</taxon>
        <taxon>Penaeidae</taxon>
        <taxon>Penaeus</taxon>
    </lineage>
</organism>
<dbReference type="Pfam" id="PF15613">
    <property type="entry name" value="WSD"/>
    <property type="match status" value="1"/>
</dbReference>
<feature type="compositionally biased region" description="Basic residues" evidence="10">
    <location>
        <begin position="507"/>
        <end position="519"/>
    </location>
</feature>
<feature type="compositionally biased region" description="Basic and acidic residues" evidence="10">
    <location>
        <begin position="463"/>
        <end position="506"/>
    </location>
</feature>
<sequence>MNSGTNSRANTFPMGWSSNSNRKIMLNESNIRRNYTAYAARADAEAGTLLNTLARRPPSPPCTSTAPTPIRELELDPPDLLVTPMSLTPMSVVASLLKALEGGLSVYEGALCGRLRGVRSRPMFRAWWGNILWTRSMWRDVGGRSVSKGAASIPPKSESMPLLQGQPFRLIKPPDQMEPGRELFVIQHTGEKFVSKSDYEDRLALYSQSIWTCQCTGKSGLTHQEAWTSEAKVRVLLNASFPSPLLKPILQLIHHSTLPLDQLVEATSSLCYTRFHQGEELTLLGPQPVQVRVIGSKEAPVQIKTENGATEDEHATNEALQTPAPATPKVANGCTPSENENSVVNGTGNGVTESEETSPSSGKGKEDAAGKKKLLPLLYDVSVIGEDRTIVDVPAKNLQRTYKNPPKEHFRLFIRANAIRQRSSCYTPWNVAEELVKQYNIQGKYASIFTQPKTGPSIKKRKLEGQGEEKVKKPKSEKTEETVKKTKPKTDKETAKRVKRDPDAPKRKPGPKPGSKRTPKVSPKVSPKAESPVKTPPKLQTPVKLESSDSDDDVSLAVLASRSPKMKNGNTESPKSSTPPEQKTPPGIVPLVKSEKKEVPGGGKENSKKMKQATLFDMKTPKKVGAKSPGSKATPRRSPQKREITAESVMRLPLMKKMVSDYKLYKGVQGGGRKLVYTMDQVLKKISIQQVEVIPDEGIRNDLLKRHERIIEKRILTKMAPEEKEEYLKQKAREVAEKRIQTKRELKRKIEDKILTDTKPLPQPKLVSTPEEIPNSLFGDVAMIVEFIDCYREILVPEKKMSITCSKLLQALSAGTKGYKIIAEVISLLLHVILDDERFGERKELGVKIKDLTIHYQTAIELARLCLRKKETSDAVSQHSDDDMGEEQNELSDGLLEKLESCELYELQSEDIIMVLKALCHHAMASYAAIEHVEEVEEKVYSLYKERAQIKKQTLKEEMEKKKQKKEERIKKKTDKTSLGKKSPGRPKGYSPRKKAVTLDSFYGKKEEEEESGPDIISRVKNRRLTAEESRKERELLKQQEREQLLKEEEERKREMVVLEYEKVLNQKDCLIRLQPLGVDRNHDRYWIFKSMPGLFIEKGWVDSNTTYCTKPKSAAKGTASSPSKMIIKQESESDSDDKPLSAIKQELATTPQKKVSSTASPRGRPRLVKPPDDDEDDTFPSVGQNMWFHYDTIEEVDKLVEALAEKGAREAPLKTSILNHRKHLEETIAKPKETLDELEDGAKQLMESLREDIIQIERELTEGWLGSVPDFEEWEKKAQEASTQQELSECLLEVQRHIQFKYLKGIMAPIKKPMPSENPELPTEYEELENPAVQQWRDSVMNSQTLSRLHLLVSMFDSCIKWEKSIATKKCKVCRHQDTSIPLAICDQCEGSYHWSCMRPQLRETPPEPWLCPACQPKKNNRVNRERSKAGQGEEEPEVRGEIKQEKICRVCERGLGLIFCSKCPAAYHSECHDPPLQTRARKDWECVDCKNAAASKQKTRSGRSVSSRTPFQAEKETQEEFTKSHRKEELQNFCLLFSTSSPFLPSFLIFTSYPILFTTWFLGPSP</sequence>
<dbReference type="Pfam" id="PF10537">
    <property type="entry name" value="WAC_Acf1_DNA_bd"/>
    <property type="match status" value="1"/>
</dbReference>
<dbReference type="PROSITE" id="PS50827">
    <property type="entry name" value="DDT"/>
    <property type="match status" value="1"/>
</dbReference>
<feature type="domain" description="DDT" evidence="12">
    <location>
        <begin position="775"/>
        <end position="839"/>
    </location>
</feature>
<evidence type="ECO:0000256" key="4">
    <source>
        <dbReference type="ARBA" id="ARBA00022833"/>
    </source>
</evidence>
<dbReference type="Gene3D" id="3.30.40.10">
    <property type="entry name" value="Zinc/RING finger domain, C3HC4 (zinc finger)"/>
    <property type="match status" value="2"/>
</dbReference>
<reference evidence="14 15" key="2">
    <citation type="submission" date="2019-01" db="EMBL/GenBank/DDBJ databases">
        <title>The decoding of complex shrimp genome reveals the adaptation for benthos swimmer, frequently molting mechanism and breeding impact on genome.</title>
        <authorList>
            <person name="Sun Y."/>
            <person name="Gao Y."/>
            <person name="Yu Y."/>
        </authorList>
    </citation>
    <scope>NUCLEOTIDE SEQUENCE [LARGE SCALE GENOMIC DNA]</scope>
    <source>
        <tissue evidence="14">Muscle</tissue>
    </source>
</reference>
<evidence type="ECO:0000256" key="2">
    <source>
        <dbReference type="ARBA" id="ARBA00022723"/>
    </source>
</evidence>
<evidence type="ECO:0000256" key="5">
    <source>
        <dbReference type="ARBA" id="ARBA00023054"/>
    </source>
</evidence>
<keyword evidence="14" id="KW-0808">Transferase</keyword>
<feature type="domain" description="PHD-type" evidence="11">
    <location>
        <begin position="1447"/>
        <end position="1494"/>
    </location>
</feature>
<dbReference type="STRING" id="6689.A0A3R7QI89"/>
<dbReference type="Proteomes" id="UP000283509">
    <property type="component" value="Unassembled WGS sequence"/>
</dbReference>
<keyword evidence="3 7" id="KW-0863">Zinc-finger</keyword>
<dbReference type="SMART" id="SM00249">
    <property type="entry name" value="PHD"/>
    <property type="match status" value="2"/>
</dbReference>
<comment type="subcellular location">
    <subcellularLocation>
        <location evidence="1 8">Nucleus</location>
    </subcellularLocation>
</comment>
<keyword evidence="4" id="KW-0862">Zinc</keyword>
<keyword evidence="14" id="KW-0418">Kinase</keyword>
<evidence type="ECO:0000256" key="6">
    <source>
        <dbReference type="ARBA" id="ARBA00023242"/>
    </source>
</evidence>
<dbReference type="EMBL" id="QCYY01002695">
    <property type="protein sequence ID" value="ROT68291.1"/>
    <property type="molecule type" value="Genomic_DNA"/>
</dbReference>
<dbReference type="InterPro" id="IPR019787">
    <property type="entry name" value="Znf_PHD-finger"/>
</dbReference>
<feature type="region of interest" description="Disordered" evidence="10">
    <location>
        <begin position="1111"/>
        <end position="1181"/>
    </location>
</feature>
<dbReference type="SUPFAM" id="SSF57903">
    <property type="entry name" value="FYVE/PHD zinc finger"/>
    <property type="match status" value="2"/>
</dbReference>
<dbReference type="OrthoDB" id="784962at2759"/>
<keyword evidence="5 9" id="KW-0175">Coiled coil</keyword>
<dbReference type="InterPro" id="IPR018501">
    <property type="entry name" value="DDT_dom"/>
</dbReference>
<dbReference type="InterPro" id="IPR028942">
    <property type="entry name" value="WHIM1_dom"/>
</dbReference>
<evidence type="ECO:0000256" key="7">
    <source>
        <dbReference type="PROSITE-ProRule" id="PRU00146"/>
    </source>
</evidence>
<dbReference type="PANTHER" id="PTHR46802">
    <property type="entry name" value="TYROSINE-PROTEIN KINASE BAZ1B"/>
    <property type="match status" value="1"/>
</dbReference>
<feature type="compositionally biased region" description="Polar residues" evidence="10">
    <location>
        <begin position="334"/>
        <end position="361"/>
    </location>
</feature>
<dbReference type="SMART" id="SM00571">
    <property type="entry name" value="DDT"/>
    <property type="match status" value="1"/>
</dbReference>
<dbReference type="InterPro" id="IPR028941">
    <property type="entry name" value="WHIM2_dom"/>
</dbReference>
<feature type="domain" description="WAC" evidence="13">
    <location>
        <begin position="181"/>
        <end position="287"/>
    </location>
</feature>
<evidence type="ECO:0000256" key="10">
    <source>
        <dbReference type="SAM" id="MobiDB-lite"/>
    </source>
</evidence>
<feature type="region of interest" description="Disordered" evidence="10">
    <location>
        <begin position="52"/>
        <end position="71"/>
    </location>
</feature>
<proteinExistence type="predicted"/>
<dbReference type="InterPro" id="IPR013083">
    <property type="entry name" value="Znf_RING/FYVE/PHD"/>
</dbReference>
<feature type="compositionally biased region" description="Polar residues" evidence="10">
    <location>
        <begin position="568"/>
        <end position="581"/>
    </location>
</feature>
<dbReference type="GO" id="GO:0140801">
    <property type="term" value="F:histone H2AXY142 kinase activity"/>
    <property type="evidence" value="ECO:0007669"/>
    <property type="project" value="InterPro"/>
</dbReference>
<evidence type="ECO:0000313" key="15">
    <source>
        <dbReference type="Proteomes" id="UP000283509"/>
    </source>
</evidence>
<dbReference type="GO" id="GO:0042393">
    <property type="term" value="F:histone binding"/>
    <property type="evidence" value="ECO:0007669"/>
    <property type="project" value="TreeGrafter"/>
</dbReference>
<dbReference type="GO" id="GO:0008270">
    <property type="term" value="F:zinc ion binding"/>
    <property type="evidence" value="ECO:0007669"/>
    <property type="project" value="UniProtKB-KW"/>
</dbReference>
<feature type="region of interest" description="Disordered" evidence="10">
    <location>
        <begin position="956"/>
        <end position="994"/>
    </location>
</feature>
<feature type="region of interest" description="Disordered" evidence="10">
    <location>
        <begin position="302"/>
        <end position="369"/>
    </location>
</feature>
<keyword evidence="2" id="KW-0479">Metal-binding</keyword>
<evidence type="ECO:0000256" key="1">
    <source>
        <dbReference type="ARBA" id="ARBA00004123"/>
    </source>
</evidence>
<feature type="compositionally biased region" description="Polar residues" evidence="10">
    <location>
        <begin position="1148"/>
        <end position="1161"/>
    </location>
</feature>